<dbReference type="InterPro" id="IPR000182">
    <property type="entry name" value="GNAT_dom"/>
</dbReference>
<organism evidence="2 3">
    <name type="scientific">Candidatus Collierbacteria bacterium GW2011_GWC2_43_12</name>
    <dbReference type="NCBI Taxonomy" id="1618390"/>
    <lineage>
        <taxon>Bacteria</taxon>
        <taxon>Candidatus Collieribacteriota</taxon>
    </lineage>
</organism>
<dbReference type="Pfam" id="PF13302">
    <property type="entry name" value="Acetyltransf_3"/>
    <property type="match status" value="1"/>
</dbReference>
<dbReference type="Proteomes" id="UP000033980">
    <property type="component" value="Unassembled WGS sequence"/>
</dbReference>
<reference evidence="2 3" key="1">
    <citation type="journal article" date="2015" name="Nature">
        <title>rRNA introns, odd ribosomes, and small enigmatic genomes across a large radiation of phyla.</title>
        <authorList>
            <person name="Brown C.T."/>
            <person name="Hug L.A."/>
            <person name="Thomas B.C."/>
            <person name="Sharon I."/>
            <person name="Castelle C.J."/>
            <person name="Singh A."/>
            <person name="Wilkins M.J."/>
            <person name="Williams K.H."/>
            <person name="Banfield J.F."/>
        </authorList>
    </citation>
    <scope>NUCLEOTIDE SEQUENCE [LARGE SCALE GENOMIC DNA]</scope>
</reference>
<protein>
    <recommendedName>
        <fullName evidence="1">N-acetyltransferase domain-containing protein</fullName>
    </recommendedName>
</protein>
<name>A0A0G1D5R6_9BACT</name>
<proteinExistence type="predicted"/>
<evidence type="ECO:0000313" key="2">
    <source>
        <dbReference type="EMBL" id="KKS93255.1"/>
    </source>
</evidence>
<dbReference type="EMBL" id="LCFK01000023">
    <property type="protein sequence ID" value="KKS93255.1"/>
    <property type="molecule type" value="Genomic_DNA"/>
</dbReference>
<dbReference type="SUPFAM" id="SSF55729">
    <property type="entry name" value="Acyl-CoA N-acyltransferases (Nat)"/>
    <property type="match status" value="1"/>
</dbReference>
<evidence type="ECO:0000313" key="3">
    <source>
        <dbReference type="Proteomes" id="UP000033980"/>
    </source>
</evidence>
<evidence type="ECO:0000259" key="1">
    <source>
        <dbReference type="Pfam" id="PF13302"/>
    </source>
</evidence>
<comment type="caution">
    <text evidence="2">The sequence shown here is derived from an EMBL/GenBank/DDBJ whole genome shotgun (WGS) entry which is preliminary data.</text>
</comment>
<dbReference type="Gene3D" id="3.40.630.30">
    <property type="match status" value="1"/>
</dbReference>
<accession>A0A0G1D5R6</accession>
<dbReference type="InterPro" id="IPR016181">
    <property type="entry name" value="Acyl_CoA_acyltransferase"/>
</dbReference>
<dbReference type="AlphaFoldDB" id="A0A0G1D5R6"/>
<feature type="domain" description="N-acetyltransferase" evidence="1">
    <location>
        <begin position="33"/>
        <end position="168"/>
    </location>
</feature>
<sequence>MGGTGNTPASAGKFEKNEKTYEVRFFDENSFFDLRDLREIVQSPGVQSWMSSVRNMTHKHYGKWMRERGEGNNFLFAIAGADPSEDTQGESGVQRIHGFIYFYPSDKLHGAIEISYAKRPGAPGGLISSAVKIGCQLVKERVGEIKIMGEIEKSNLPSIVAIEKAGFVKTRDFDRYGNGYWTLDWKKLV</sequence>
<gene>
    <name evidence="2" type="ORF">UV68_C0023G0009</name>
</gene>
<dbReference type="GO" id="GO:0016747">
    <property type="term" value="F:acyltransferase activity, transferring groups other than amino-acyl groups"/>
    <property type="evidence" value="ECO:0007669"/>
    <property type="project" value="InterPro"/>
</dbReference>